<reference evidence="1" key="1">
    <citation type="journal article" date="2021" name="Proc. Natl. Acad. Sci. U.S.A.">
        <title>A Catalog of Tens of Thousands of Viruses from Human Metagenomes Reveals Hidden Associations with Chronic Diseases.</title>
        <authorList>
            <person name="Tisza M.J."/>
            <person name="Buck C.B."/>
        </authorList>
    </citation>
    <scope>NUCLEOTIDE SEQUENCE</scope>
    <source>
        <strain evidence="1">CtCXW4</strain>
    </source>
</reference>
<evidence type="ECO:0000313" key="1">
    <source>
        <dbReference type="EMBL" id="DAF65267.1"/>
    </source>
</evidence>
<organism evidence="1">
    <name type="scientific">Myoviridae sp. ctCXW4</name>
    <dbReference type="NCBI Taxonomy" id="2827669"/>
    <lineage>
        <taxon>Viruses</taxon>
        <taxon>Duplodnaviria</taxon>
        <taxon>Heunggongvirae</taxon>
        <taxon>Uroviricota</taxon>
        <taxon>Caudoviricetes</taxon>
    </lineage>
</organism>
<accession>A0A8S5TQ81</accession>
<sequence>MKVYRGIGPEEGTIVTEEEAFDYALKRCLKGAEEDQEEFRKELVEWFFSGDWIDEERSGL</sequence>
<protein>
    <submittedName>
        <fullName evidence="1">Uncharacterized protein</fullName>
    </submittedName>
</protein>
<dbReference type="EMBL" id="BK032876">
    <property type="protein sequence ID" value="DAF65267.1"/>
    <property type="molecule type" value="Genomic_DNA"/>
</dbReference>
<name>A0A8S5TQ81_9CAUD</name>
<proteinExistence type="predicted"/>